<evidence type="ECO:0000313" key="7">
    <source>
        <dbReference type="EMBL" id="EOY45315.1"/>
    </source>
</evidence>
<dbReference type="SUPFAM" id="SSF53822">
    <property type="entry name" value="Periplasmic binding protein-like I"/>
    <property type="match status" value="1"/>
</dbReference>
<dbReference type="Gene3D" id="3.40.50.2300">
    <property type="match status" value="2"/>
</dbReference>
<dbReference type="PANTHER" id="PTHR30146">
    <property type="entry name" value="LACI-RELATED TRANSCRIPTIONAL REPRESSOR"/>
    <property type="match status" value="1"/>
</dbReference>
<keyword evidence="2" id="KW-0805">Transcription regulation</keyword>
<dbReference type="AlphaFoldDB" id="A0A7U9DLI3"/>
<dbReference type="EMBL" id="CM001889">
    <property type="protein sequence ID" value="EOY45315.1"/>
    <property type="molecule type" value="Genomic_DNA"/>
</dbReference>
<keyword evidence="3" id="KW-0238">DNA-binding</keyword>
<evidence type="ECO:0000259" key="6">
    <source>
        <dbReference type="Pfam" id="PF13377"/>
    </source>
</evidence>
<reference evidence="8" key="1">
    <citation type="journal article" date="2013" name="Genome Biol. Evol.">
        <title>The genome sequence of Streptomyces lividans 66 reveals a novel tRNA-dependent peptide biosynthetic system within a metal-related genomic island.</title>
        <authorList>
            <person name="Cruz-Morales P."/>
            <person name="Vijgenboom E."/>
            <person name="Iruegas-Bocardo F."/>
            <person name="Girard G."/>
            <person name="Yanez-Guerra L.A."/>
            <person name="Ramos-Aboites H.E."/>
            <person name="Pernodet J.L."/>
            <person name="Anne J."/>
            <person name="van Wezel G.P."/>
            <person name="Barona-Gomez F."/>
        </authorList>
    </citation>
    <scope>NUCLEOTIDE SEQUENCE [LARGE SCALE GENOMIC DNA]</scope>
    <source>
        <strain evidence="8">1326</strain>
    </source>
</reference>
<dbReference type="Pfam" id="PF13377">
    <property type="entry name" value="Peripla_BP_3"/>
    <property type="match status" value="1"/>
</dbReference>
<name>A0A7U9DLI3_STRLI</name>
<evidence type="ECO:0000256" key="1">
    <source>
        <dbReference type="ARBA" id="ARBA00022491"/>
    </source>
</evidence>
<feature type="region of interest" description="Disordered" evidence="5">
    <location>
        <begin position="1"/>
        <end position="68"/>
    </location>
</feature>
<evidence type="ECO:0000256" key="5">
    <source>
        <dbReference type="SAM" id="MobiDB-lite"/>
    </source>
</evidence>
<sequence>MRDGEERWWRRKPQGGRGRGGPPRRPAGGPGRGRRRWPGSPESRRRRCPSCCPGATSPPVGRSRRRPRAKVLDAAHSLGYVPDPAASRLAAARNNLLGVFSFTATFPTDVRHSYYPFLVGVEQEAAAQGYDLVLFTGSSTGGAGAGGAGALNRVRLADGCLFLGRHAPADALRRLVADDFPVVHVGRRDEPEGLAWVGADYVSASREVVTALAGLGHRRVLLVREDDDAPASTDRERGFLDGLAASGLPAGPDAVFRSGDPRGDLTADRVRAWVADGVTAFVAEETDTGAAWRALRAAVDATGLDCPGQVSLALLGSPPADLADGPAPMGFDIPRPALGAEAVRLLATRIAGGPAEGTLVACAFRAGATAGPPAVP</sequence>
<dbReference type="Proteomes" id="UP000014062">
    <property type="component" value="Chromosome"/>
</dbReference>
<evidence type="ECO:0000256" key="4">
    <source>
        <dbReference type="ARBA" id="ARBA00023163"/>
    </source>
</evidence>
<gene>
    <name evidence="7" type="ORF">SLI_0596</name>
</gene>
<proteinExistence type="predicted"/>
<dbReference type="InterPro" id="IPR028082">
    <property type="entry name" value="Peripla_BP_I"/>
</dbReference>
<accession>A0A7U9DLI3</accession>
<dbReference type="PANTHER" id="PTHR30146:SF148">
    <property type="entry name" value="HTH-TYPE TRANSCRIPTIONAL REPRESSOR PURR-RELATED"/>
    <property type="match status" value="1"/>
</dbReference>
<organism evidence="7 8">
    <name type="scientific">Streptomyces lividans 1326</name>
    <dbReference type="NCBI Taxonomy" id="1200984"/>
    <lineage>
        <taxon>Bacteria</taxon>
        <taxon>Bacillati</taxon>
        <taxon>Actinomycetota</taxon>
        <taxon>Actinomycetes</taxon>
        <taxon>Kitasatosporales</taxon>
        <taxon>Streptomycetaceae</taxon>
        <taxon>Streptomyces</taxon>
    </lineage>
</organism>
<dbReference type="CDD" id="cd06267">
    <property type="entry name" value="PBP1_LacI_sugar_binding-like"/>
    <property type="match status" value="1"/>
</dbReference>
<evidence type="ECO:0000256" key="3">
    <source>
        <dbReference type="ARBA" id="ARBA00023125"/>
    </source>
</evidence>
<dbReference type="InterPro" id="IPR046335">
    <property type="entry name" value="LacI/GalR-like_sensor"/>
</dbReference>
<protein>
    <recommendedName>
        <fullName evidence="6">Transcriptional regulator LacI/GalR-like sensor domain-containing protein</fullName>
    </recommendedName>
</protein>
<evidence type="ECO:0000256" key="2">
    <source>
        <dbReference type="ARBA" id="ARBA00023015"/>
    </source>
</evidence>
<dbReference type="GO" id="GO:0003700">
    <property type="term" value="F:DNA-binding transcription factor activity"/>
    <property type="evidence" value="ECO:0007669"/>
    <property type="project" value="TreeGrafter"/>
</dbReference>
<evidence type="ECO:0000313" key="8">
    <source>
        <dbReference type="Proteomes" id="UP000014062"/>
    </source>
</evidence>
<keyword evidence="4" id="KW-0804">Transcription</keyword>
<dbReference type="GO" id="GO:0000976">
    <property type="term" value="F:transcription cis-regulatory region binding"/>
    <property type="evidence" value="ECO:0007669"/>
    <property type="project" value="TreeGrafter"/>
</dbReference>
<keyword evidence="1" id="KW-0678">Repressor</keyword>
<feature type="domain" description="Transcriptional regulator LacI/GalR-like sensor" evidence="6">
    <location>
        <begin position="210"/>
        <end position="356"/>
    </location>
</feature>